<dbReference type="PANTHER" id="PTHR33731:SF17">
    <property type="entry name" value="ORGAN-SPECIFIC PROTEIN P4-LIKE"/>
    <property type="match status" value="1"/>
</dbReference>
<dbReference type="AlphaFoldDB" id="A0AAN7DXN7"/>
<evidence type="ECO:0000256" key="1">
    <source>
        <dbReference type="SAM" id="SignalP"/>
    </source>
</evidence>
<protein>
    <submittedName>
        <fullName evidence="2">Uncharacterized protein</fullName>
    </submittedName>
</protein>
<dbReference type="Proteomes" id="UP001324115">
    <property type="component" value="Unassembled WGS sequence"/>
</dbReference>
<dbReference type="InterPro" id="IPR024489">
    <property type="entry name" value="Organ_specific_prot"/>
</dbReference>
<dbReference type="EMBL" id="JAXUIC010000012">
    <property type="protein sequence ID" value="KAK4557838.1"/>
    <property type="molecule type" value="Genomic_DNA"/>
</dbReference>
<evidence type="ECO:0000313" key="2">
    <source>
        <dbReference type="EMBL" id="KAK4557838.1"/>
    </source>
</evidence>
<organism evidence="2 3">
    <name type="scientific">Quercus rubra</name>
    <name type="common">Northern red oak</name>
    <name type="synonym">Quercus borealis</name>
    <dbReference type="NCBI Taxonomy" id="3512"/>
    <lineage>
        <taxon>Eukaryota</taxon>
        <taxon>Viridiplantae</taxon>
        <taxon>Streptophyta</taxon>
        <taxon>Embryophyta</taxon>
        <taxon>Tracheophyta</taxon>
        <taxon>Spermatophyta</taxon>
        <taxon>Magnoliopsida</taxon>
        <taxon>eudicotyledons</taxon>
        <taxon>Gunneridae</taxon>
        <taxon>Pentapetalae</taxon>
        <taxon>rosids</taxon>
        <taxon>fabids</taxon>
        <taxon>Fagales</taxon>
        <taxon>Fagaceae</taxon>
        <taxon>Quercus</taxon>
    </lineage>
</organism>
<name>A0AAN7DXN7_QUERU</name>
<accession>A0AAN7DXN7</accession>
<dbReference type="Pfam" id="PF10950">
    <property type="entry name" value="Organ_specific"/>
    <property type="match status" value="1"/>
</dbReference>
<feature type="signal peptide" evidence="1">
    <location>
        <begin position="1"/>
        <end position="20"/>
    </location>
</feature>
<reference evidence="2 3" key="1">
    <citation type="journal article" date="2023" name="G3 (Bethesda)">
        <title>A haplotype-resolved chromosome-scale genome for Quercus rubra L. provides insights into the genetics of adaptive traits for red oak species.</title>
        <authorList>
            <person name="Kapoor B."/>
            <person name="Jenkins J."/>
            <person name="Schmutz J."/>
            <person name="Zhebentyayeva T."/>
            <person name="Kuelheim C."/>
            <person name="Coggeshall M."/>
            <person name="Heim C."/>
            <person name="Lasky J.R."/>
            <person name="Leites L."/>
            <person name="Islam-Faridi N."/>
            <person name="Romero-Severson J."/>
            <person name="DeLeo V.L."/>
            <person name="Lucas S.M."/>
            <person name="Lazic D."/>
            <person name="Gailing O."/>
            <person name="Carlson J."/>
            <person name="Staton M."/>
        </authorList>
    </citation>
    <scope>NUCLEOTIDE SEQUENCE [LARGE SCALE GENOMIC DNA]</scope>
    <source>
        <strain evidence="2">Pseudo-F2</strain>
    </source>
</reference>
<keyword evidence="3" id="KW-1185">Reference proteome</keyword>
<keyword evidence="1" id="KW-0732">Signal</keyword>
<proteinExistence type="predicted"/>
<sequence length="116" mass="13469">MDSVDLLVCFLLLSYNGVEAARGLYQTKLEIQKQFTNLKGSTIENTHSVNGNDAKKDPEFYWKSIMENQPMPEAIKELFTKDPLYLSDARKNNHFVKDFDTRHSAIIYHARDELKE</sequence>
<evidence type="ECO:0000313" key="3">
    <source>
        <dbReference type="Proteomes" id="UP001324115"/>
    </source>
</evidence>
<feature type="chain" id="PRO_5042857231" evidence="1">
    <location>
        <begin position="21"/>
        <end position="116"/>
    </location>
</feature>
<dbReference type="PANTHER" id="PTHR33731">
    <property type="entry name" value="PROTEIN, PUTATIVE-RELATED"/>
    <property type="match status" value="1"/>
</dbReference>
<comment type="caution">
    <text evidence="2">The sequence shown here is derived from an EMBL/GenBank/DDBJ whole genome shotgun (WGS) entry which is preliminary data.</text>
</comment>
<gene>
    <name evidence="2" type="ORF">RGQ29_007553</name>
</gene>